<keyword evidence="2" id="KW-1185">Reference proteome</keyword>
<reference evidence="2" key="1">
    <citation type="journal article" date="2023" name="G3 (Bethesda)">
        <title>Genome assembly and association tests identify interacting loci associated with vigor, precocity, and sex in interspecific pistachio rootstocks.</title>
        <authorList>
            <person name="Palmer W."/>
            <person name="Jacygrad E."/>
            <person name="Sagayaradj S."/>
            <person name="Cavanaugh K."/>
            <person name="Han R."/>
            <person name="Bertier L."/>
            <person name="Beede B."/>
            <person name="Kafkas S."/>
            <person name="Golino D."/>
            <person name="Preece J."/>
            <person name="Michelmore R."/>
        </authorList>
    </citation>
    <scope>NUCLEOTIDE SEQUENCE [LARGE SCALE GENOMIC DNA]</scope>
</reference>
<organism evidence="1 2">
    <name type="scientific">Pistacia integerrima</name>
    <dbReference type="NCBI Taxonomy" id="434235"/>
    <lineage>
        <taxon>Eukaryota</taxon>
        <taxon>Viridiplantae</taxon>
        <taxon>Streptophyta</taxon>
        <taxon>Embryophyta</taxon>
        <taxon>Tracheophyta</taxon>
        <taxon>Spermatophyta</taxon>
        <taxon>Magnoliopsida</taxon>
        <taxon>eudicotyledons</taxon>
        <taxon>Gunneridae</taxon>
        <taxon>Pentapetalae</taxon>
        <taxon>rosids</taxon>
        <taxon>malvids</taxon>
        <taxon>Sapindales</taxon>
        <taxon>Anacardiaceae</taxon>
        <taxon>Pistacia</taxon>
    </lineage>
</organism>
<dbReference type="EMBL" id="CM047745">
    <property type="protein sequence ID" value="KAJ0024631.1"/>
    <property type="molecule type" value="Genomic_DNA"/>
</dbReference>
<gene>
    <name evidence="1" type="ORF">Pint_07105</name>
</gene>
<dbReference type="Proteomes" id="UP001163603">
    <property type="component" value="Chromosome 10"/>
</dbReference>
<evidence type="ECO:0000313" key="1">
    <source>
        <dbReference type="EMBL" id="KAJ0024631.1"/>
    </source>
</evidence>
<accession>A0ACC0XVA0</accession>
<evidence type="ECO:0000313" key="2">
    <source>
        <dbReference type="Proteomes" id="UP001163603"/>
    </source>
</evidence>
<protein>
    <submittedName>
        <fullName evidence="1">Uncharacterized protein</fullName>
    </submittedName>
</protein>
<proteinExistence type="predicted"/>
<name>A0ACC0XVA0_9ROSI</name>
<comment type="caution">
    <text evidence="1">The sequence shown here is derived from an EMBL/GenBank/DDBJ whole genome shotgun (WGS) entry which is preliminary data.</text>
</comment>
<sequence>MPEKFLTFHCRSNDDLGVKVLGFEKSWHFQFNNQFFGSTIFRCNFSWPGKNHTFVIYDSDRDSCTSCDWYIRYSYPFNGSVPCTQQSLGASSLSSMGFLIKNALIYVYIYMIMYLSSVLSYY</sequence>